<evidence type="ECO:0000256" key="4">
    <source>
        <dbReference type="ARBA" id="ARBA00022723"/>
    </source>
</evidence>
<dbReference type="PROSITE" id="PS00723">
    <property type="entry name" value="POLYPRENYL_SYNTHASE_1"/>
    <property type="match status" value="1"/>
</dbReference>
<evidence type="ECO:0000256" key="10">
    <source>
        <dbReference type="ARBA" id="ARBA00079637"/>
    </source>
</evidence>
<keyword evidence="5" id="KW-0460">Magnesium</keyword>
<comment type="cofactor">
    <cofactor evidence="1">
        <name>Mg(2+)</name>
        <dbReference type="ChEBI" id="CHEBI:18420"/>
    </cofactor>
</comment>
<evidence type="ECO:0000256" key="12">
    <source>
        <dbReference type="RuleBase" id="RU004466"/>
    </source>
</evidence>
<organism evidence="13 14">
    <name type="scientific">Desulfuromonas thiophila</name>
    <dbReference type="NCBI Taxonomy" id="57664"/>
    <lineage>
        <taxon>Bacteria</taxon>
        <taxon>Pseudomonadati</taxon>
        <taxon>Thermodesulfobacteriota</taxon>
        <taxon>Desulfuromonadia</taxon>
        <taxon>Desulfuromonadales</taxon>
        <taxon>Desulfuromonadaceae</taxon>
        <taxon>Desulfuromonas</taxon>
    </lineage>
</organism>
<evidence type="ECO:0000256" key="6">
    <source>
        <dbReference type="ARBA" id="ARBA00051506"/>
    </source>
</evidence>
<dbReference type="EC" id="2.5.1.90" evidence="8"/>
<evidence type="ECO:0000256" key="7">
    <source>
        <dbReference type="ARBA" id="ARBA00055029"/>
    </source>
</evidence>
<evidence type="ECO:0000313" key="13">
    <source>
        <dbReference type="EMBL" id="SDE54059.1"/>
    </source>
</evidence>
<dbReference type="GO" id="GO:0008299">
    <property type="term" value="P:isoprenoid biosynthetic process"/>
    <property type="evidence" value="ECO:0007669"/>
    <property type="project" value="InterPro"/>
</dbReference>
<keyword evidence="4" id="KW-0479">Metal-binding</keyword>
<accession>A0A1G7DRE3</accession>
<evidence type="ECO:0000256" key="1">
    <source>
        <dbReference type="ARBA" id="ARBA00001946"/>
    </source>
</evidence>
<dbReference type="GO" id="GO:0106350">
    <property type="term" value="F:all-trans-octaprenyl-diphosphate synthase activity"/>
    <property type="evidence" value="ECO:0007669"/>
    <property type="project" value="UniProtKB-EC"/>
</dbReference>
<dbReference type="PANTHER" id="PTHR12001:SF69">
    <property type="entry name" value="ALL TRANS-POLYPRENYL-DIPHOSPHATE SYNTHASE PDSS1"/>
    <property type="match status" value="1"/>
</dbReference>
<protein>
    <recommendedName>
        <fullName evidence="9">Octaprenyl diphosphate synthase</fullName>
        <ecNumber evidence="8">2.5.1.90</ecNumber>
    </recommendedName>
    <alternativeName>
        <fullName evidence="11">All-trans-octaprenyl-diphosphate synthase</fullName>
    </alternativeName>
    <alternativeName>
        <fullName evidence="10">Octaprenyl pyrophosphate synthase</fullName>
    </alternativeName>
</protein>
<keyword evidence="3 12" id="KW-0808">Transferase</keyword>
<gene>
    <name evidence="13" type="ORF">SAMN05661003_11521</name>
</gene>
<dbReference type="CDD" id="cd00685">
    <property type="entry name" value="Trans_IPPS_HT"/>
    <property type="match status" value="1"/>
</dbReference>
<dbReference type="SUPFAM" id="SSF48576">
    <property type="entry name" value="Terpenoid synthases"/>
    <property type="match status" value="1"/>
</dbReference>
<dbReference type="Pfam" id="PF00348">
    <property type="entry name" value="polyprenyl_synt"/>
    <property type="match status" value="1"/>
</dbReference>
<sequence length="323" mass="35733">MESVLKLVAAEMRAVEQQFKRDLDSDVYLIRKVGEYVLASGGKRMRPMLVLLAARLAGYQGEAHIGVASVVEFIHTATLLHDDVVDSAELRRGAASANRVWGNEASVLVGDFLFAKSFSIMVRAGSLPILQALSDATTQMAEGEVLQLISTCDLDLSEERYMQVVREKTAVLIAAACRCGAILGGVDAACQQALHDFGMDLGIAFQFMDDALDYVADEKEFGKVRGHDLEEGKMTLPLIETLRRCTAEERQLVERVVEEEPLQEDSLSQVVALIERYDGIGYTRQRAQQMVEKAKGHLRAAFPEDEVRRALEILADYVVSRSH</sequence>
<dbReference type="EMBL" id="FNAQ01000015">
    <property type="protein sequence ID" value="SDE54059.1"/>
    <property type="molecule type" value="Genomic_DNA"/>
</dbReference>
<dbReference type="InterPro" id="IPR033749">
    <property type="entry name" value="Polyprenyl_synt_CS"/>
</dbReference>
<name>A0A1G7DRE3_9BACT</name>
<dbReference type="Proteomes" id="UP000243205">
    <property type="component" value="Unassembled WGS sequence"/>
</dbReference>
<dbReference type="AlphaFoldDB" id="A0A1G7DRE3"/>
<keyword evidence="14" id="KW-1185">Reference proteome</keyword>
<dbReference type="STRING" id="57664.SAMN05661003_11521"/>
<evidence type="ECO:0000256" key="8">
    <source>
        <dbReference type="ARBA" id="ARBA00066511"/>
    </source>
</evidence>
<dbReference type="RefSeq" id="WP_092079713.1">
    <property type="nucleotide sequence ID" value="NZ_FNAQ01000015.1"/>
</dbReference>
<dbReference type="OrthoDB" id="9805316at2"/>
<evidence type="ECO:0000313" key="14">
    <source>
        <dbReference type="Proteomes" id="UP000243205"/>
    </source>
</evidence>
<comment type="catalytic activity">
    <reaction evidence="6">
        <text>5 isopentenyl diphosphate + (2E,6E)-farnesyl diphosphate = all-trans-octaprenyl diphosphate + 5 diphosphate</text>
        <dbReference type="Rhea" id="RHEA:27798"/>
        <dbReference type="ChEBI" id="CHEBI:33019"/>
        <dbReference type="ChEBI" id="CHEBI:57711"/>
        <dbReference type="ChEBI" id="CHEBI:128769"/>
        <dbReference type="ChEBI" id="CHEBI:175763"/>
        <dbReference type="EC" id="2.5.1.90"/>
    </reaction>
</comment>
<evidence type="ECO:0000256" key="9">
    <source>
        <dbReference type="ARBA" id="ARBA00072473"/>
    </source>
</evidence>
<dbReference type="SFLD" id="SFLDS00005">
    <property type="entry name" value="Isoprenoid_Synthase_Type_I"/>
    <property type="match status" value="1"/>
</dbReference>
<comment type="similarity">
    <text evidence="2 12">Belongs to the FPP/GGPP synthase family.</text>
</comment>
<dbReference type="InterPro" id="IPR008949">
    <property type="entry name" value="Isoprenoid_synthase_dom_sf"/>
</dbReference>
<evidence type="ECO:0000256" key="5">
    <source>
        <dbReference type="ARBA" id="ARBA00022842"/>
    </source>
</evidence>
<comment type="function">
    <text evidence="7">Supplies octaprenyl diphosphate, the precursor for the side chain of the isoprenoid quinones ubiquinone and menaquinone.</text>
</comment>
<evidence type="ECO:0000256" key="3">
    <source>
        <dbReference type="ARBA" id="ARBA00022679"/>
    </source>
</evidence>
<reference evidence="14" key="1">
    <citation type="submission" date="2016-10" db="EMBL/GenBank/DDBJ databases">
        <authorList>
            <person name="Varghese N."/>
            <person name="Submissions S."/>
        </authorList>
    </citation>
    <scope>NUCLEOTIDE SEQUENCE [LARGE SCALE GENOMIC DNA]</scope>
    <source>
        <strain evidence="14">DSM 8987</strain>
    </source>
</reference>
<dbReference type="GO" id="GO:0046872">
    <property type="term" value="F:metal ion binding"/>
    <property type="evidence" value="ECO:0007669"/>
    <property type="project" value="UniProtKB-KW"/>
</dbReference>
<evidence type="ECO:0000256" key="11">
    <source>
        <dbReference type="ARBA" id="ARBA00083124"/>
    </source>
</evidence>
<evidence type="ECO:0000256" key="2">
    <source>
        <dbReference type="ARBA" id="ARBA00006706"/>
    </source>
</evidence>
<dbReference type="FunFam" id="1.10.600.10:FF:000002">
    <property type="entry name" value="Octaprenyl diphosphate synthase"/>
    <property type="match status" value="1"/>
</dbReference>
<proteinExistence type="inferred from homology"/>
<dbReference type="InterPro" id="IPR000092">
    <property type="entry name" value="Polyprenyl_synt"/>
</dbReference>
<dbReference type="PANTHER" id="PTHR12001">
    <property type="entry name" value="GERANYLGERANYL PYROPHOSPHATE SYNTHASE"/>
    <property type="match status" value="1"/>
</dbReference>
<dbReference type="Gene3D" id="1.10.600.10">
    <property type="entry name" value="Farnesyl Diphosphate Synthase"/>
    <property type="match status" value="1"/>
</dbReference>